<dbReference type="OrthoDB" id="7870861at2"/>
<evidence type="ECO:0000313" key="2">
    <source>
        <dbReference type="Proteomes" id="UP000186221"/>
    </source>
</evidence>
<sequence length="64" mass="7286">MTRHIIDHAEPKAEGTRTAQYVDMDRKAGVHPAVEELSQRPEDRSGAKVREFVRIAREEAKAED</sequence>
<proteinExistence type="predicted"/>
<accession>A0A1N7MVD2</accession>
<keyword evidence="2" id="KW-1185">Reference proteome</keyword>
<dbReference type="Proteomes" id="UP000186221">
    <property type="component" value="Unassembled WGS sequence"/>
</dbReference>
<dbReference type="STRING" id="453582.SAMN05421580_106215"/>
<dbReference type="EMBL" id="FTOG01000006">
    <property type="protein sequence ID" value="SIS89968.1"/>
    <property type="molecule type" value="Genomic_DNA"/>
</dbReference>
<organism evidence="1 2">
    <name type="scientific">Rhodobacter aestuarii</name>
    <dbReference type="NCBI Taxonomy" id="453582"/>
    <lineage>
        <taxon>Bacteria</taxon>
        <taxon>Pseudomonadati</taxon>
        <taxon>Pseudomonadota</taxon>
        <taxon>Alphaproteobacteria</taxon>
        <taxon>Rhodobacterales</taxon>
        <taxon>Rhodobacter group</taxon>
        <taxon>Rhodobacter</taxon>
    </lineage>
</organism>
<reference evidence="2" key="1">
    <citation type="submission" date="2017-01" db="EMBL/GenBank/DDBJ databases">
        <authorList>
            <person name="Varghese N."/>
            <person name="Submissions S."/>
        </authorList>
    </citation>
    <scope>NUCLEOTIDE SEQUENCE [LARGE SCALE GENOMIC DNA]</scope>
    <source>
        <strain evidence="2">DSM 19945</strain>
    </source>
</reference>
<name>A0A1N7MVD2_9RHOB</name>
<evidence type="ECO:0000313" key="1">
    <source>
        <dbReference type="EMBL" id="SIS89968.1"/>
    </source>
</evidence>
<dbReference type="RefSeq" id="WP_076484991.1">
    <property type="nucleotide sequence ID" value="NZ_FTOG01000006.1"/>
</dbReference>
<dbReference type="AlphaFoldDB" id="A0A1N7MVD2"/>
<gene>
    <name evidence="1" type="ORF">SAMN05421580_106215</name>
</gene>
<protein>
    <submittedName>
        <fullName evidence="1">Uncharacterized protein</fullName>
    </submittedName>
</protein>